<evidence type="ECO:0000313" key="1">
    <source>
        <dbReference type="EMBL" id="SOC81120.1"/>
    </source>
</evidence>
<dbReference type="Pfam" id="PF11964">
    <property type="entry name" value="SpoIIAA-like"/>
    <property type="match status" value="1"/>
</dbReference>
<dbReference type="InterPro" id="IPR038396">
    <property type="entry name" value="SpoIIAA-like_sf"/>
</dbReference>
<keyword evidence="2" id="KW-1185">Reference proteome</keyword>
<dbReference type="InterPro" id="IPR021866">
    <property type="entry name" value="SpoIIAA-like"/>
</dbReference>
<dbReference type="SUPFAM" id="SSF52091">
    <property type="entry name" value="SpoIIaa-like"/>
    <property type="match status" value="1"/>
</dbReference>
<gene>
    <name evidence="1" type="ORF">SAMN06296241_2692</name>
</gene>
<dbReference type="Proteomes" id="UP000219193">
    <property type="component" value="Unassembled WGS sequence"/>
</dbReference>
<dbReference type="RefSeq" id="WP_097056896.1">
    <property type="nucleotide sequence ID" value="NZ_OCMF01000004.1"/>
</dbReference>
<reference evidence="2" key="1">
    <citation type="submission" date="2017-09" db="EMBL/GenBank/DDBJ databases">
        <authorList>
            <person name="Varghese N."/>
            <person name="Submissions S."/>
        </authorList>
    </citation>
    <scope>NUCLEOTIDE SEQUENCE [LARGE SCALE GENOMIC DNA]</scope>
    <source>
        <strain evidence="2">CGMCC 1.12641</strain>
    </source>
</reference>
<organism evidence="1 2">
    <name type="scientific">Salinimicrobium sediminis</name>
    <dbReference type="NCBI Taxonomy" id="1343891"/>
    <lineage>
        <taxon>Bacteria</taxon>
        <taxon>Pseudomonadati</taxon>
        <taxon>Bacteroidota</taxon>
        <taxon>Flavobacteriia</taxon>
        <taxon>Flavobacteriales</taxon>
        <taxon>Flavobacteriaceae</taxon>
        <taxon>Salinimicrobium</taxon>
    </lineage>
</organism>
<dbReference type="InterPro" id="IPR036513">
    <property type="entry name" value="STAS_dom_sf"/>
</dbReference>
<dbReference type="Gene3D" id="3.40.50.10600">
    <property type="entry name" value="SpoIIaa-like domains"/>
    <property type="match status" value="1"/>
</dbReference>
<dbReference type="OrthoDB" id="1436687at2"/>
<accession>A0A285X717</accession>
<name>A0A285X717_9FLAO</name>
<evidence type="ECO:0000313" key="2">
    <source>
        <dbReference type="Proteomes" id="UP000219193"/>
    </source>
</evidence>
<protein>
    <submittedName>
        <fullName evidence="1">SpoIIAA-like</fullName>
    </submittedName>
</protein>
<dbReference type="AlphaFoldDB" id="A0A285X717"/>
<sequence length="119" mass="14342">MLSIQVDKNIIYTVAEEKLTDEDYERLIPLLEEKVRSYGKIRWYFEMKEFEGWSLSAMWRDLKFDFSNNENLERIAMVGNKNWEKQLTLLMKPFTGATIKYFDSSEKDEAKNWIKKIEL</sequence>
<dbReference type="EMBL" id="OCMF01000004">
    <property type="protein sequence ID" value="SOC81120.1"/>
    <property type="molecule type" value="Genomic_DNA"/>
</dbReference>
<proteinExistence type="predicted"/>